<dbReference type="PROSITE" id="PS51257">
    <property type="entry name" value="PROKAR_LIPOPROTEIN"/>
    <property type="match status" value="1"/>
</dbReference>
<comment type="caution">
    <text evidence="1">The sequence shown here is derived from an EMBL/GenBank/DDBJ whole genome shotgun (WGS) entry which is preliminary data.</text>
</comment>
<proteinExistence type="predicted"/>
<reference evidence="1 2" key="1">
    <citation type="submission" date="2020-01" db="EMBL/GenBank/DDBJ databases">
        <title>Kibdelosporangium persica a novel Actinomycetes from a hot desert in Iran.</title>
        <authorList>
            <person name="Safaei N."/>
            <person name="Zaburannyi N."/>
            <person name="Mueller R."/>
            <person name="Wink J."/>
        </authorList>
    </citation>
    <scope>NUCLEOTIDE SEQUENCE [LARGE SCALE GENOMIC DNA]</scope>
    <source>
        <strain evidence="1 2">4NS15</strain>
    </source>
</reference>
<gene>
    <name evidence="1" type="ORF">GC106_2790</name>
</gene>
<name>A0ABX2EVV3_9PSEU</name>
<accession>A0ABX2EVV3</accession>
<evidence type="ECO:0000313" key="1">
    <source>
        <dbReference type="EMBL" id="NRN63078.1"/>
    </source>
</evidence>
<protein>
    <submittedName>
        <fullName evidence="1">Aspartate carbamoyltransferase</fullName>
    </submittedName>
</protein>
<keyword evidence="2" id="KW-1185">Reference proteome</keyword>
<dbReference type="RefSeq" id="WP_173123485.1">
    <property type="nucleotide sequence ID" value="NZ_CBCSGW010000039.1"/>
</dbReference>
<dbReference type="Proteomes" id="UP000763557">
    <property type="component" value="Unassembled WGS sequence"/>
</dbReference>
<dbReference type="EMBL" id="JAAATY010000001">
    <property type="protein sequence ID" value="NRN63078.1"/>
    <property type="molecule type" value="Genomic_DNA"/>
</dbReference>
<organism evidence="1 2">
    <name type="scientific">Kibdelosporangium persicum</name>
    <dbReference type="NCBI Taxonomy" id="2698649"/>
    <lineage>
        <taxon>Bacteria</taxon>
        <taxon>Bacillati</taxon>
        <taxon>Actinomycetota</taxon>
        <taxon>Actinomycetes</taxon>
        <taxon>Pseudonocardiales</taxon>
        <taxon>Pseudonocardiaceae</taxon>
        <taxon>Kibdelosporangium</taxon>
    </lineage>
</organism>
<sequence length="159" mass="17421">MKVPEVVPVLLLVAALGTACSEPTRQAEVAERGKTVMPFDLEKTTHRFTPRDNGLVQEVVADQPGDTGQITLIRQHLVDESERFRRGDFADPSKIHGETMPGLKELSAGAQRITIEYRERVDGAELSFRTGEAALVKALHSWGEAQVSDHGSHAEHGTK</sequence>
<evidence type="ECO:0000313" key="2">
    <source>
        <dbReference type="Proteomes" id="UP000763557"/>
    </source>
</evidence>